<keyword evidence="1" id="KW-1133">Transmembrane helix</keyword>
<gene>
    <name evidence="2" type="ORF">AK830_g7101</name>
</gene>
<protein>
    <submittedName>
        <fullName evidence="2">Uncharacterized protein</fullName>
    </submittedName>
</protein>
<keyword evidence="3" id="KW-1185">Reference proteome</keyword>
<sequence length="77" mass="8543">MGQFDWFSKIGATDEAVAVLNDQPILFTILLIVLVAVGLQFALHWYIGFATLKPEQRKAAQAAKEKKAAAKKNKNKK</sequence>
<reference evidence="2 3" key="1">
    <citation type="submission" date="2015-09" db="EMBL/GenBank/DDBJ databases">
        <title>Draft genome of a European isolate of the apple canker pathogen Neonectria ditissima.</title>
        <authorList>
            <person name="Gomez-Cortecero A."/>
            <person name="Harrison R.J."/>
            <person name="Armitage A.D."/>
        </authorList>
    </citation>
    <scope>NUCLEOTIDE SEQUENCE [LARGE SCALE GENOMIC DNA]</scope>
    <source>
        <strain evidence="2 3">R09/05</strain>
    </source>
</reference>
<organism evidence="2 3">
    <name type="scientific">Neonectria ditissima</name>
    <dbReference type="NCBI Taxonomy" id="78410"/>
    <lineage>
        <taxon>Eukaryota</taxon>
        <taxon>Fungi</taxon>
        <taxon>Dikarya</taxon>
        <taxon>Ascomycota</taxon>
        <taxon>Pezizomycotina</taxon>
        <taxon>Sordariomycetes</taxon>
        <taxon>Hypocreomycetidae</taxon>
        <taxon>Hypocreales</taxon>
        <taxon>Nectriaceae</taxon>
        <taxon>Neonectria</taxon>
    </lineage>
</organism>
<evidence type="ECO:0000313" key="2">
    <source>
        <dbReference type="EMBL" id="KPM39458.1"/>
    </source>
</evidence>
<name>A0A0P7BFW7_9HYPO</name>
<dbReference type="Proteomes" id="UP000050424">
    <property type="component" value="Unassembled WGS sequence"/>
</dbReference>
<comment type="caution">
    <text evidence="2">The sequence shown here is derived from an EMBL/GenBank/DDBJ whole genome shotgun (WGS) entry which is preliminary data.</text>
</comment>
<proteinExistence type="predicted"/>
<keyword evidence="1" id="KW-0812">Transmembrane</keyword>
<dbReference type="EMBL" id="LKCW01000107">
    <property type="protein sequence ID" value="KPM39458.1"/>
    <property type="molecule type" value="Genomic_DNA"/>
</dbReference>
<keyword evidence="1" id="KW-0472">Membrane</keyword>
<dbReference type="STRING" id="78410.A0A0P7BFW7"/>
<accession>A0A0P7BFW7</accession>
<dbReference type="OrthoDB" id="3943049at2759"/>
<evidence type="ECO:0000256" key="1">
    <source>
        <dbReference type="SAM" id="Phobius"/>
    </source>
</evidence>
<evidence type="ECO:0000313" key="3">
    <source>
        <dbReference type="Proteomes" id="UP000050424"/>
    </source>
</evidence>
<feature type="transmembrane region" description="Helical" evidence="1">
    <location>
        <begin position="25"/>
        <end position="47"/>
    </location>
</feature>
<dbReference type="AlphaFoldDB" id="A0A0P7BFW7"/>